<dbReference type="EMBL" id="JAUEPO010000005">
    <property type="protein sequence ID" value="KAK3321341.1"/>
    <property type="molecule type" value="Genomic_DNA"/>
</dbReference>
<dbReference type="Proteomes" id="UP001286456">
    <property type="component" value="Unassembled WGS sequence"/>
</dbReference>
<feature type="domain" description="F-box" evidence="1">
    <location>
        <begin position="7"/>
        <end position="52"/>
    </location>
</feature>
<sequence length="141" mass="16122">MGNDDTALTLEGMPTEVLEKIILCLNLREMRKARLISTRFDDICTRFVFSALVCYPHIGDFDMLRHFASRPRIARAVKTILYSPFSLDLNFQKYDQFKREGHFEFPVGGGIIEAGPTFSTHISIIGIGAKSTIRWTDTREF</sequence>
<reference evidence="2" key="2">
    <citation type="submission" date="2023-06" db="EMBL/GenBank/DDBJ databases">
        <authorList>
            <consortium name="Lawrence Berkeley National Laboratory"/>
            <person name="Haridas S."/>
            <person name="Hensen N."/>
            <person name="Bonometti L."/>
            <person name="Westerberg I."/>
            <person name="Brannstrom I.O."/>
            <person name="Guillou S."/>
            <person name="Cros-Aarteil S."/>
            <person name="Calhoun S."/>
            <person name="Kuo A."/>
            <person name="Mondo S."/>
            <person name="Pangilinan J."/>
            <person name="Riley R."/>
            <person name="Labutti K."/>
            <person name="Andreopoulos B."/>
            <person name="Lipzen A."/>
            <person name="Chen C."/>
            <person name="Yanf M."/>
            <person name="Daum C."/>
            <person name="Ng V."/>
            <person name="Clum A."/>
            <person name="Steindorff A."/>
            <person name="Ohm R."/>
            <person name="Martin F."/>
            <person name="Silar P."/>
            <person name="Natvig D."/>
            <person name="Lalanne C."/>
            <person name="Gautier V."/>
            <person name="Ament-Velasquez S.L."/>
            <person name="Kruys A."/>
            <person name="Hutchinson M.I."/>
            <person name="Powell A.J."/>
            <person name="Barry K."/>
            <person name="Miller A.N."/>
            <person name="Grigoriev I.V."/>
            <person name="Debuchy R."/>
            <person name="Gladieux P."/>
            <person name="Thoren M.H."/>
            <person name="Johannesson H."/>
        </authorList>
    </citation>
    <scope>NUCLEOTIDE SEQUENCE</scope>
    <source>
        <strain evidence="2">SMH4131-1</strain>
    </source>
</reference>
<gene>
    <name evidence="2" type="ORF">B0T19DRAFT_445111</name>
</gene>
<dbReference type="SUPFAM" id="SSF81383">
    <property type="entry name" value="F-box domain"/>
    <property type="match status" value="1"/>
</dbReference>
<keyword evidence="3" id="KW-1185">Reference proteome</keyword>
<reference evidence="2" key="1">
    <citation type="journal article" date="2023" name="Mol. Phylogenet. Evol.">
        <title>Genome-scale phylogeny and comparative genomics of the fungal order Sordariales.</title>
        <authorList>
            <person name="Hensen N."/>
            <person name="Bonometti L."/>
            <person name="Westerberg I."/>
            <person name="Brannstrom I.O."/>
            <person name="Guillou S."/>
            <person name="Cros-Aarteil S."/>
            <person name="Calhoun S."/>
            <person name="Haridas S."/>
            <person name="Kuo A."/>
            <person name="Mondo S."/>
            <person name="Pangilinan J."/>
            <person name="Riley R."/>
            <person name="LaButti K."/>
            <person name="Andreopoulos B."/>
            <person name="Lipzen A."/>
            <person name="Chen C."/>
            <person name="Yan M."/>
            <person name="Daum C."/>
            <person name="Ng V."/>
            <person name="Clum A."/>
            <person name="Steindorff A."/>
            <person name="Ohm R.A."/>
            <person name="Martin F."/>
            <person name="Silar P."/>
            <person name="Natvig D.O."/>
            <person name="Lalanne C."/>
            <person name="Gautier V."/>
            <person name="Ament-Velasquez S.L."/>
            <person name="Kruys A."/>
            <person name="Hutchinson M.I."/>
            <person name="Powell A.J."/>
            <person name="Barry K."/>
            <person name="Miller A.N."/>
            <person name="Grigoriev I.V."/>
            <person name="Debuchy R."/>
            <person name="Gladieux P."/>
            <person name="Hiltunen Thoren M."/>
            <person name="Johannesson H."/>
        </authorList>
    </citation>
    <scope>NUCLEOTIDE SEQUENCE</scope>
    <source>
        <strain evidence="2">SMH4131-1</strain>
    </source>
</reference>
<dbReference type="PROSITE" id="PS50181">
    <property type="entry name" value="FBOX"/>
    <property type="match status" value="1"/>
</dbReference>
<comment type="caution">
    <text evidence="2">The sequence shown here is derived from an EMBL/GenBank/DDBJ whole genome shotgun (WGS) entry which is preliminary data.</text>
</comment>
<proteinExistence type="predicted"/>
<organism evidence="2 3">
    <name type="scientific">Cercophora scortea</name>
    <dbReference type="NCBI Taxonomy" id="314031"/>
    <lineage>
        <taxon>Eukaryota</taxon>
        <taxon>Fungi</taxon>
        <taxon>Dikarya</taxon>
        <taxon>Ascomycota</taxon>
        <taxon>Pezizomycotina</taxon>
        <taxon>Sordariomycetes</taxon>
        <taxon>Sordariomycetidae</taxon>
        <taxon>Sordariales</taxon>
        <taxon>Lasiosphaeriaceae</taxon>
        <taxon>Cercophora</taxon>
    </lineage>
</organism>
<protein>
    <recommendedName>
        <fullName evidence="1">F-box domain-containing protein</fullName>
    </recommendedName>
</protein>
<dbReference type="InterPro" id="IPR036047">
    <property type="entry name" value="F-box-like_dom_sf"/>
</dbReference>
<name>A0AAE0IA84_9PEZI</name>
<dbReference type="InterPro" id="IPR001810">
    <property type="entry name" value="F-box_dom"/>
</dbReference>
<evidence type="ECO:0000259" key="1">
    <source>
        <dbReference type="PROSITE" id="PS50181"/>
    </source>
</evidence>
<dbReference type="AlphaFoldDB" id="A0AAE0IA84"/>
<evidence type="ECO:0000313" key="3">
    <source>
        <dbReference type="Proteomes" id="UP001286456"/>
    </source>
</evidence>
<evidence type="ECO:0000313" key="2">
    <source>
        <dbReference type="EMBL" id="KAK3321341.1"/>
    </source>
</evidence>
<accession>A0AAE0IA84</accession>